<protein>
    <submittedName>
        <fullName evidence="1">Uncharacterized protein</fullName>
    </submittedName>
</protein>
<evidence type="ECO:0000313" key="2">
    <source>
        <dbReference type="Proteomes" id="UP000324767"/>
    </source>
</evidence>
<proteinExistence type="predicted"/>
<gene>
    <name evidence="1" type="ORF">FRX48_06038</name>
</gene>
<sequence>MSCLNLFSEEAASLILQIPCGSQSVSVSSLTFSLLPWINSFVIYCQFNSISHLRGIRICYAGVSKLKRHLPNLASFPYSFFHFPLRFRALSQAYCNGLCYSQRNGVWT</sequence>
<accession>A0A5M8PNX3</accession>
<dbReference type="Proteomes" id="UP000324767">
    <property type="component" value="Unassembled WGS sequence"/>
</dbReference>
<reference evidence="1 2" key="1">
    <citation type="submission" date="2019-09" db="EMBL/GenBank/DDBJ databases">
        <title>The hologenome of the rock-dwelling lichen Lasallia pustulata.</title>
        <authorList>
            <person name="Greshake Tzovaras B."/>
            <person name="Segers F."/>
            <person name="Bicker A."/>
            <person name="Dal Grande F."/>
            <person name="Otte J."/>
            <person name="Hankeln T."/>
            <person name="Schmitt I."/>
            <person name="Ebersberger I."/>
        </authorList>
    </citation>
    <scope>NUCLEOTIDE SEQUENCE [LARGE SCALE GENOMIC DNA]</scope>
    <source>
        <strain evidence="1">A1-1</strain>
    </source>
</reference>
<evidence type="ECO:0000313" key="1">
    <source>
        <dbReference type="EMBL" id="KAA6410616.1"/>
    </source>
</evidence>
<dbReference type="AlphaFoldDB" id="A0A5M8PNX3"/>
<organism evidence="1 2">
    <name type="scientific">Lasallia pustulata</name>
    <dbReference type="NCBI Taxonomy" id="136370"/>
    <lineage>
        <taxon>Eukaryota</taxon>
        <taxon>Fungi</taxon>
        <taxon>Dikarya</taxon>
        <taxon>Ascomycota</taxon>
        <taxon>Pezizomycotina</taxon>
        <taxon>Lecanoromycetes</taxon>
        <taxon>OSLEUM clade</taxon>
        <taxon>Umbilicariomycetidae</taxon>
        <taxon>Umbilicariales</taxon>
        <taxon>Umbilicariaceae</taxon>
        <taxon>Lasallia</taxon>
    </lineage>
</organism>
<comment type="caution">
    <text evidence="1">The sequence shown here is derived from an EMBL/GenBank/DDBJ whole genome shotgun (WGS) entry which is preliminary data.</text>
</comment>
<name>A0A5M8PNX3_9LECA</name>
<dbReference type="EMBL" id="VXIT01000009">
    <property type="protein sequence ID" value="KAA6410616.1"/>
    <property type="molecule type" value="Genomic_DNA"/>
</dbReference>